<accession>A0A016WAH9</accession>
<organism evidence="1 2">
    <name type="scientific">Ancylostoma ceylanicum</name>
    <dbReference type="NCBI Taxonomy" id="53326"/>
    <lineage>
        <taxon>Eukaryota</taxon>
        <taxon>Metazoa</taxon>
        <taxon>Ecdysozoa</taxon>
        <taxon>Nematoda</taxon>
        <taxon>Chromadorea</taxon>
        <taxon>Rhabditida</taxon>
        <taxon>Rhabditina</taxon>
        <taxon>Rhabditomorpha</taxon>
        <taxon>Strongyloidea</taxon>
        <taxon>Ancylostomatidae</taxon>
        <taxon>Ancylostomatinae</taxon>
        <taxon>Ancylostoma</taxon>
    </lineage>
</organism>
<dbReference type="EMBL" id="JARK01000450">
    <property type="protein sequence ID" value="EYC36854.1"/>
    <property type="molecule type" value="Genomic_DNA"/>
</dbReference>
<dbReference type="Proteomes" id="UP000024635">
    <property type="component" value="Unassembled WGS sequence"/>
</dbReference>
<reference evidence="2" key="1">
    <citation type="journal article" date="2015" name="Nat. Genet.">
        <title>The genome and transcriptome of the zoonotic hookworm Ancylostoma ceylanicum identify infection-specific gene families.</title>
        <authorList>
            <person name="Schwarz E.M."/>
            <person name="Hu Y."/>
            <person name="Antoshechkin I."/>
            <person name="Miller M.M."/>
            <person name="Sternberg P.W."/>
            <person name="Aroian R.V."/>
        </authorList>
    </citation>
    <scope>NUCLEOTIDE SEQUENCE</scope>
    <source>
        <strain evidence="2">HY135</strain>
    </source>
</reference>
<protein>
    <submittedName>
        <fullName evidence="1">Uncharacterized protein</fullName>
    </submittedName>
</protein>
<dbReference type="AlphaFoldDB" id="A0A016WAH9"/>
<evidence type="ECO:0000313" key="2">
    <source>
        <dbReference type="Proteomes" id="UP000024635"/>
    </source>
</evidence>
<gene>
    <name evidence="1" type="primary">Acey_s0850.g2681</name>
    <name evidence="1" type="ORF">Y032_0850g2681</name>
</gene>
<name>A0A016WAH9_9BILA</name>
<evidence type="ECO:0000313" key="1">
    <source>
        <dbReference type="EMBL" id="EYC36854.1"/>
    </source>
</evidence>
<proteinExistence type="predicted"/>
<keyword evidence="2" id="KW-1185">Reference proteome</keyword>
<comment type="caution">
    <text evidence="1">The sequence shown here is derived from an EMBL/GenBank/DDBJ whole genome shotgun (WGS) entry which is preliminary data.</text>
</comment>
<sequence length="124" mass="13926">MTDSLLPWRPCQGCFGLTVVTKLSVLDLRKIEGESTLYRYRFRTIFDLVLVGLLLPSIQQLPVELPFRHSCSTPKFLSRDSNMHVSQLIIEQNTGSAAALVQETEDGFQGDTRLRGFGAPANWL</sequence>